<keyword evidence="6" id="KW-0698">rRNA processing</keyword>
<dbReference type="PROSITE" id="PS50082">
    <property type="entry name" value="WD_REPEATS_2"/>
    <property type="match status" value="2"/>
</dbReference>
<dbReference type="Proteomes" id="UP000016933">
    <property type="component" value="Unassembled WGS sequence"/>
</dbReference>
<dbReference type="InterPro" id="IPR036322">
    <property type="entry name" value="WD40_repeat_dom_sf"/>
</dbReference>
<keyword evidence="9" id="KW-1185">Reference proteome</keyword>
<feature type="region of interest" description="Disordered" evidence="7">
    <location>
        <begin position="491"/>
        <end position="526"/>
    </location>
</feature>
<dbReference type="eggNOG" id="KOG0646">
    <property type="taxonomic scope" value="Eukaryota"/>
</dbReference>
<dbReference type="SUPFAM" id="SSF50978">
    <property type="entry name" value="WD40 repeat-like"/>
    <property type="match status" value="1"/>
</dbReference>
<evidence type="ECO:0000256" key="7">
    <source>
        <dbReference type="SAM" id="MobiDB-lite"/>
    </source>
</evidence>
<reference evidence="9" key="1">
    <citation type="journal article" date="2012" name="PLoS Genet.">
        <title>The genomes of the fungal plant pathogens Cladosporium fulvum and Dothistroma septosporum reveal adaptation to different hosts and lifestyles but also signatures of common ancestry.</title>
        <authorList>
            <person name="de Wit P.J.G.M."/>
            <person name="van der Burgt A."/>
            <person name="Oekmen B."/>
            <person name="Stergiopoulos I."/>
            <person name="Abd-Elsalam K.A."/>
            <person name="Aerts A.L."/>
            <person name="Bahkali A.H."/>
            <person name="Beenen H.G."/>
            <person name="Chettri P."/>
            <person name="Cox M.P."/>
            <person name="Datema E."/>
            <person name="de Vries R.P."/>
            <person name="Dhillon B."/>
            <person name="Ganley A.R."/>
            <person name="Griffiths S.A."/>
            <person name="Guo Y."/>
            <person name="Hamelin R.C."/>
            <person name="Henrissat B."/>
            <person name="Kabir M.S."/>
            <person name="Jashni M.K."/>
            <person name="Kema G."/>
            <person name="Klaubauf S."/>
            <person name="Lapidus A."/>
            <person name="Levasseur A."/>
            <person name="Lindquist E."/>
            <person name="Mehrabi R."/>
            <person name="Ohm R.A."/>
            <person name="Owen T.J."/>
            <person name="Salamov A."/>
            <person name="Schwelm A."/>
            <person name="Schijlen E."/>
            <person name="Sun H."/>
            <person name="van den Burg H.A."/>
            <person name="van Ham R.C.H.J."/>
            <person name="Zhang S."/>
            <person name="Goodwin S.B."/>
            <person name="Grigoriev I.V."/>
            <person name="Collemare J."/>
            <person name="Bradshaw R.E."/>
        </authorList>
    </citation>
    <scope>NUCLEOTIDE SEQUENCE [LARGE SCALE GENOMIC DNA]</scope>
    <source>
        <strain evidence="9">NZE10 / CBS 128990</strain>
    </source>
</reference>
<feature type="compositionally biased region" description="Basic and acidic residues" evidence="7">
    <location>
        <begin position="431"/>
        <end position="444"/>
    </location>
</feature>
<dbReference type="Pfam" id="PF00400">
    <property type="entry name" value="WD40"/>
    <property type="match status" value="2"/>
</dbReference>
<evidence type="ECO:0000256" key="1">
    <source>
        <dbReference type="ARBA" id="ARBA00002355"/>
    </source>
</evidence>
<feature type="compositionally biased region" description="Basic and acidic residues" evidence="7">
    <location>
        <begin position="491"/>
        <end position="502"/>
    </location>
</feature>
<dbReference type="GO" id="GO:0006364">
    <property type="term" value="P:rRNA processing"/>
    <property type="evidence" value="ECO:0007669"/>
    <property type="project" value="UniProtKB-UniRule"/>
</dbReference>
<dbReference type="FunFam" id="2.130.10.10:FF:000929">
    <property type="entry name" value="Ribosomal assembly complex component Ipi3"/>
    <property type="match status" value="1"/>
</dbReference>
<comment type="subcellular location">
    <subcellularLocation>
        <location evidence="6">Nucleus</location>
    </subcellularLocation>
</comment>
<evidence type="ECO:0000256" key="3">
    <source>
        <dbReference type="ARBA" id="ARBA00022574"/>
    </source>
</evidence>
<organism evidence="8 9">
    <name type="scientific">Dothistroma septosporum (strain NZE10 / CBS 128990)</name>
    <name type="common">Red band needle blight fungus</name>
    <name type="synonym">Mycosphaerella pini</name>
    <dbReference type="NCBI Taxonomy" id="675120"/>
    <lineage>
        <taxon>Eukaryota</taxon>
        <taxon>Fungi</taxon>
        <taxon>Dikarya</taxon>
        <taxon>Ascomycota</taxon>
        <taxon>Pezizomycotina</taxon>
        <taxon>Dothideomycetes</taxon>
        <taxon>Dothideomycetidae</taxon>
        <taxon>Mycosphaerellales</taxon>
        <taxon>Mycosphaerellaceae</taxon>
        <taxon>Dothistroma</taxon>
    </lineage>
</organism>
<feature type="repeat" description="WD" evidence="5">
    <location>
        <begin position="127"/>
        <end position="157"/>
    </location>
</feature>
<protein>
    <recommendedName>
        <fullName evidence="6">Pre-rRNA-processing protein IPI3</fullName>
    </recommendedName>
</protein>
<dbReference type="PROSITE" id="PS50294">
    <property type="entry name" value="WD_REPEATS_REGION"/>
    <property type="match status" value="1"/>
</dbReference>
<comment type="similarity">
    <text evidence="2 6">Belongs to the WD repeat IPI3/WDR18 family.</text>
</comment>
<dbReference type="InterPro" id="IPR001680">
    <property type="entry name" value="WD40_rpt"/>
</dbReference>
<dbReference type="EMBL" id="KB446546">
    <property type="protein sequence ID" value="EME38804.1"/>
    <property type="molecule type" value="Genomic_DNA"/>
</dbReference>
<evidence type="ECO:0000313" key="9">
    <source>
        <dbReference type="Proteomes" id="UP000016933"/>
    </source>
</evidence>
<keyword evidence="3 5" id="KW-0853">WD repeat</keyword>
<accession>M2Y0G5</accession>
<feature type="repeat" description="WD" evidence="5">
    <location>
        <begin position="175"/>
        <end position="219"/>
    </location>
</feature>
<dbReference type="InterPro" id="IPR015943">
    <property type="entry name" value="WD40/YVTN_repeat-like_dom_sf"/>
</dbReference>
<dbReference type="AlphaFoldDB" id="M2Y0G5"/>
<dbReference type="OMA" id="VTNLHML"/>
<evidence type="ECO:0000256" key="2">
    <source>
        <dbReference type="ARBA" id="ARBA00010143"/>
    </source>
</evidence>
<comment type="subunit">
    <text evidence="6">Component of the RIX1 complex, composed of IPI1, RIX1/IPI2 and IPI3 in a 1:2:2 stoichiometry. The complex interacts (via RIX1) with MDN1 (via its hexameric AAA ATPase ring) and the pre-60S ribosome particles.</text>
</comment>
<dbReference type="SMART" id="SM00320">
    <property type="entry name" value="WD40"/>
    <property type="match status" value="4"/>
</dbReference>
<dbReference type="OrthoDB" id="756370at2759"/>
<dbReference type="InterPro" id="IPR045227">
    <property type="entry name" value="WDR18/Ipi3/RID3"/>
</dbReference>
<dbReference type="GO" id="GO:0120330">
    <property type="term" value="C:rixosome complex"/>
    <property type="evidence" value="ECO:0007669"/>
    <property type="project" value="UniProtKB-UniRule"/>
</dbReference>
<sequence>MLTEHYIASVGAPTKGASTSVAKDAAIVLHEHQPLAQQRTVYKKSSTPRNCLAVSGSHIFAAQADKAVVHVYNRVKGNQEATVPFTERISSIALGCDDSVLVIGTVEGRVFLWELSTGRQVTTGYLHLQAVTALAVDPTSNFLLSASKDSTVLVWSIPALLSFTNANTVSQLSTFDAHHSEVVALAVGHSSSRCNIAVTASKDKTCLVWDYHTGNLLRTYLLPEVPLSIALDPADRAVYIGHGDGSLQQLALHASPSGAMDAAQNAADATTPVLPSRSTRWKLQDTSHGPALSLSVSYDGTVVTSGHQSGMILAWDTARGSFISSLVQPPLPGPVNNLCFLPVTGFGIETASDKTRVVEIVKPKFGAFDSGGSGAVPGNYAIKSHLASSLATSDGTGPPEGFTVALKAPTFPTSLLDEGLAELASWNKTAIRDSQSDGGDRGDDFMALDDAPAAPSGSSVEDENAGLRRQIDALRRVQKKTFEKMDKLNLEKKAYLQREQKRLTGKTKQQPSRHAKDNASSDEETG</sequence>
<dbReference type="PANTHER" id="PTHR18763:SF0">
    <property type="entry name" value="WD REPEAT-CONTAINING PROTEIN 18"/>
    <property type="match status" value="1"/>
</dbReference>
<reference evidence="8 9" key="2">
    <citation type="journal article" date="2012" name="PLoS Pathog.">
        <title>Diverse lifestyles and strategies of plant pathogenesis encoded in the genomes of eighteen Dothideomycetes fungi.</title>
        <authorList>
            <person name="Ohm R.A."/>
            <person name="Feau N."/>
            <person name="Henrissat B."/>
            <person name="Schoch C.L."/>
            <person name="Horwitz B.A."/>
            <person name="Barry K.W."/>
            <person name="Condon B.J."/>
            <person name="Copeland A.C."/>
            <person name="Dhillon B."/>
            <person name="Glaser F."/>
            <person name="Hesse C.N."/>
            <person name="Kosti I."/>
            <person name="LaButti K."/>
            <person name="Lindquist E.A."/>
            <person name="Lucas S."/>
            <person name="Salamov A.A."/>
            <person name="Bradshaw R.E."/>
            <person name="Ciuffetti L."/>
            <person name="Hamelin R.C."/>
            <person name="Kema G.H.J."/>
            <person name="Lawrence C."/>
            <person name="Scott J.A."/>
            <person name="Spatafora J.W."/>
            <person name="Turgeon B.G."/>
            <person name="de Wit P.J.G.M."/>
            <person name="Zhong S."/>
            <person name="Goodwin S.B."/>
            <person name="Grigoriev I.V."/>
        </authorList>
    </citation>
    <scope>NUCLEOTIDE SEQUENCE [LARGE SCALE GENOMIC DNA]</scope>
    <source>
        <strain evidence="9">NZE10 / CBS 128990</strain>
    </source>
</reference>
<evidence type="ECO:0000313" key="8">
    <source>
        <dbReference type="EMBL" id="EME38804.1"/>
    </source>
</evidence>
<dbReference type="PANTHER" id="PTHR18763">
    <property type="entry name" value="WD-REPEAT PROTEIN 18"/>
    <property type="match status" value="1"/>
</dbReference>
<dbReference type="HOGENOM" id="CLU_025946_1_0_1"/>
<gene>
    <name evidence="8" type="ORF">DOTSEDRAFT_180709</name>
</gene>
<dbReference type="GO" id="GO:0006261">
    <property type="term" value="P:DNA-templated DNA replication"/>
    <property type="evidence" value="ECO:0007669"/>
    <property type="project" value="TreeGrafter"/>
</dbReference>
<name>M2Y0G5_DOTSN</name>
<evidence type="ECO:0000256" key="6">
    <source>
        <dbReference type="RuleBase" id="RU369067"/>
    </source>
</evidence>
<dbReference type="GO" id="GO:0005656">
    <property type="term" value="C:nuclear pre-replicative complex"/>
    <property type="evidence" value="ECO:0007669"/>
    <property type="project" value="TreeGrafter"/>
</dbReference>
<proteinExistence type="inferred from homology"/>
<dbReference type="STRING" id="675120.M2Y0G5"/>
<comment type="function">
    <text evidence="1 6">Component of the RIX1 complex required for processing of ITS2 sequences from 35S pre-rRNA.</text>
</comment>
<evidence type="ECO:0000256" key="4">
    <source>
        <dbReference type="ARBA" id="ARBA00022737"/>
    </source>
</evidence>
<keyword evidence="6" id="KW-0539">Nucleus</keyword>
<dbReference type="Gene3D" id="2.130.10.10">
    <property type="entry name" value="YVTN repeat-like/Quinoprotein amine dehydrogenase"/>
    <property type="match status" value="2"/>
</dbReference>
<feature type="region of interest" description="Disordered" evidence="7">
    <location>
        <begin position="431"/>
        <end position="467"/>
    </location>
</feature>
<keyword evidence="4" id="KW-0677">Repeat</keyword>
<evidence type="ECO:0000256" key="5">
    <source>
        <dbReference type="PROSITE-ProRule" id="PRU00221"/>
    </source>
</evidence>